<dbReference type="Proteomes" id="UP000268553">
    <property type="component" value="Unassembled WGS sequence"/>
</dbReference>
<dbReference type="Pfam" id="PF00353">
    <property type="entry name" value="HemolysinCabind"/>
    <property type="match status" value="2"/>
</dbReference>
<dbReference type="PANTHER" id="PTHR38340:SF1">
    <property type="entry name" value="S-LAYER PROTEIN"/>
    <property type="match status" value="1"/>
</dbReference>
<dbReference type="InterPro" id="IPR011049">
    <property type="entry name" value="Serralysin-like_metalloprot_C"/>
</dbReference>
<keyword evidence="2" id="KW-0964">Secreted</keyword>
<dbReference type="InterPro" id="IPR001343">
    <property type="entry name" value="Hemolysn_Ca-bd"/>
</dbReference>
<evidence type="ECO:0000256" key="2">
    <source>
        <dbReference type="ARBA" id="ARBA00022525"/>
    </source>
</evidence>
<evidence type="ECO:0000313" key="3">
    <source>
        <dbReference type="EMBL" id="RRQ51342.1"/>
    </source>
</evidence>
<sequence>AAMSATAVAAWTATSASYNKAAAASAATITASGYNIDVSAATGTSGWTITNQGGASAVTLTGSSLADIITGGSDNDTLTGGAGDDTLTGGSGADTLTGGTGADTIVLTGDSASDLVVTASGDGAGFGETSGWDVITGFSGSGANADRVQVSGWTNRSSGSFIGENNTTVTASNLGYLTSTMSSNSTVVDETELLIVSNSTVSSLADVKTALGSAYNLTNLDDGQVLFSVKGANANEWWYGIYQDSGNDDSINNSEINILGVVTVASGQFGADAFWQSGVLLNLPPVVNARAIENGVQVSSNDAGTINIGGTQVDNPNISAGGTATVGVQAAAISGTASVTDTFGATGNANGDSGWLPADTIYGLGTSGADTITGNFAWGFGGDDILTGTATTDYLFGGPGADLFSPGDGADYVYTGGGSETVNLSVDGDTDRIVFSAATSPQISTSGNRVDVGTFFDFSTDAPSSGGDLLVMSGVALGNQQIIVQNDPVSNPYDQDSLIAAFSGNYGGHVQAILIMINDDPNDAYTDGAYIYFWDDAGSGDMTTADDVYLLGIVAGVTNASFLSDNVTFG</sequence>
<name>A0A426RQT2_9SPHN</name>
<evidence type="ECO:0000256" key="1">
    <source>
        <dbReference type="ARBA" id="ARBA00004613"/>
    </source>
</evidence>
<reference evidence="3 4" key="1">
    <citation type="submission" date="2018-12" db="EMBL/GenBank/DDBJ databases">
        <authorList>
            <person name="Kim S.-J."/>
            <person name="Jung G.-Y."/>
        </authorList>
    </citation>
    <scope>NUCLEOTIDE SEQUENCE [LARGE SCALE GENOMIC DNA]</scope>
    <source>
        <strain evidence="3 4">03SU3-P</strain>
    </source>
</reference>
<dbReference type="PRINTS" id="PR00313">
    <property type="entry name" value="CABNDNGRPT"/>
</dbReference>
<dbReference type="GO" id="GO:0005509">
    <property type="term" value="F:calcium ion binding"/>
    <property type="evidence" value="ECO:0007669"/>
    <property type="project" value="InterPro"/>
</dbReference>
<keyword evidence="4" id="KW-1185">Reference proteome</keyword>
<organism evidence="3 4">
    <name type="scientific">Sphingorhabdus wooponensis</name>
    <dbReference type="NCBI Taxonomy" id="940136"/>
    <lineage>
        <taxon>Bacteria</taxon>
        <taxon>Pseudomonadati</taxon>
        <taxon>Pseudomonadota</taxon>
        <taxon>Alphaproteobacteria</taxon>
        <taxon>Sphingomonadales</taxon>
        <taxon>Sphingomonadaceae</taxon>
        <taxon>Sphingorhabdus</taxon>
    </lineage>
</organism>
<gene>
    <name evidence="3" type="ORF">D7D48_00005</name>
</gene>
<dbReference type="PANTHER" id="PTHR38340">
    <property type="entry name" value="S-LAYER PROTEIN"/>
    <property type="match status" value="1"/>
</dbReference>
<comment type="subcellular location">
    <subcellularLocation>
        <location evidence="1">Secreted</location>
    </subcellularLocation>
</comment>
<comment type="caution">
    <text evidence="3">The sequence shown here is derived from an EMBL/GenBank/DDBJ whole genome shotgun (WGS) entry which is preliminary data.</text>
</comment>
<protein>
    <recommendedName>
        <fullName evidence="5">Calcium-binding protein</fullName>
    </recommendedName>
</protein>
<dbReference type="GO" id="GO:0005576">
    <property type="term" value="C:extracellular region"/>
    <property type="evidence" value="ECO:0007669"/>
    <property type="project" value="UniProtKB-SubCell"/>
</dbReference>
<dbReference type="InterPro" id="IPR018511">
    <property type="entry name" value="Hemolysin-typ_Ca-bd_CS"/>
</dbReference>
<feature type="non-terminal residue" evidence="3">
    <location>
        <position position="1"/>
    </location>
</feature>
<dbReference type="SUPFAM" id="SSF51120">
    <property type="entry name" value="beta-Roll"/>
    <property type="match status" value="1"/>
</dbReference>
<dbReference type="EMBL" id="RWJI01000001">
    <property type="protein sequence ID" value="RRQ51342.1"/>
    <property type="molecule type" value="Genomic_DNA"/>
</dbReference>
<dbReference type="PROSITE" id="PS00330">
    <property type="entry name" value="HEMOLYSIN_CALCIUM"/>
    <property type="match status" value="2"/>
</dbReference>
<evidence type="ECO:0008006" key="5">
    <source>
        <dbReference type="Google" id="ProtNLM"/>
    </source>
</evidence>
<dbReference type="RefSeq" id="WP_425452493.1">
    <property type="nucleotide sequence ID" value="NZ_RWJI01000001.1"/>
</dbReference>
<evidence type="ECO:0000313" key="4">
    <source>
        <dbReference type="Proteomes" id="UP000268553"/>
    </source>
</evidence>
<accession>A0A426RQT2</accession>
<dbReference type="Gene3D" id="2.150.10.10">
    <property type="entry name" value="Serralysin-like metalloprotease, C-terminal"/>
    <property type="match status" value="2"/>
</dbReference>
<proteinExistence type="predicted"/>
<dbReference type="AlphaFoldDB" id="A0A426RQT2"/>
<dbReference type="InterPro" id="IPR050557">
    <property type="entry name" value="RTX_toxin/Mannuronan_C5-epim"/>
</dbReference>